<evidence type="ECO:0000256" key="1">
    <source>
        <dbReference type="ARBA" id="ARBA00022729"/>
    </source>
</evidence>
<dbReference type="PANTHER" id="PTHR10574:SF28">
    <property type="entry name" value="NETRIN-G1"/>
    <property type="match status" value="1"/>
</dbReference>
<dbReference type="InterPro" id="IPR002049">
    <property type="entry name" value="LE_dom"/>
</dbReference>
<dbReference type="PROSITE" id="PS50027">
    <property type="entry name" value="EGF_LAM_2"/>
    <property type="match status" value="1"/>
</dbReference>
<dbReference type="CDD" id="cd00055">
    <property type="entry name" value="EGF_Lam"/>
    <property type="match status" value="1"/>
</dbReference>
<keyword evidence="4" id="KW-0325">Glycoprotein</keyword>
<keyword evidence="3 6" id="KW-1015">Disulfide bond</keyword>
<dbReference type="PANTHER" id="PTHR10574">
    <property type="entry name" value="NETRIN/LAMININ-RELATED"/>
    <property type="match status" value="1"/>
</dbReference>
<accession>A0ABD0Y233</accession>
<feature type="disulfide bond" evidence="6">
    <location>
        <begin position="207"/>
        <end position="216"/>
    </location>
</feature>
<dbReference type="AlphaFoldDB" id="A0ABD0Y233"/>
<sequence>MDDHWLHLSMPVFHTSATPPANIASISNPHRSIMTLHVMVPPRSTLLPPPLPPSAVAPAQSNPTPHLNMAPWPLSPLPSLQDCECFGHSNRCSYIELLNAVICVSCKHNTRGQHCQDCKQGYFRNASAQLEDENVCIDCSCNPFGSDSVRCNGTGFCKCKEGTTGAKCQDCLPGYLWDNGCKSRVCDNELLRCQNGGVCLNHLRCQCTSAYTGLLCEKPRCESELGGCGGPDSGQTALSPTSLLILLLLLLGSTLFREASYCP</sequence>
<comment type="caution">
    <text evidence="10">The sequence shown here is derived from an EMBL/GenBank/DDBJ whole genome shotgun (WGS) entry which is preliminary data.</text>
</comment>
<dbReference type="Proteomes" id="UP001557470">
    <property type="component" value="Unassembled WGS sequence"/>
</dbReference>
<keyword evidence="1" id="KW-0732">Signal</keyword>
<dbReference type="PROSITE" id="PS50026">
    <property type="entry name" value="EGF_3"/>
    <property type="match status" value="1"/>
</dbReference>
<organism evidence="10 11">
    <name type="scientific">Umbra pygmaea</name>
    <name type="common">Eastern mudminnow</name>
    <dbReference type="NCBI Taxonomy" id="75934"/>
    <lineage>
        <taxon>Eukaryota</taxon>
        <taxon>Metazoa</taxon>
        <taxon>Chordata</taxon>
        <taxon>Craniata</taxon>
        <taxon>Vertebrata</taxon>
        <taxon>Euteleostomi</taxon>
        <taxon>Actinopterygii</taxon>
        <taxon>Neopterygii</taxon>
        <taxon>Teleostei</taxon>
        <taxon>Protacanthopterygii</taxon>
        <taxon>Esociformes</taxon>
        <taxon>Umbridae</taxon>
        <taxon>Umbra</taxon>
    </lineage>
</organism>
<dbReference type="PROSITE" id="PS00022">
    <property type="entry name" value="EGF_1"/>
    <property type="match status" value="1"/>
</dbReference>
<comment type="caution">
    <text evidence="6">Lacks conserved residue(s) required for the propagation of feature annotation.</text>
</comment>
<evidence type="ECO:0000259" key="8">
    <source>
        <dbReference type="PROSITE" id="PS50026"/>
    </source>
</evidence>
<dbReference type="InterPro" id="IPR000742">
    <property type="entry name" value="EGF"/>
</dbReference>
<keyword evidence="11" id="KW-1185">Reference proteome</keyword>
<dbReference type="EMBL" id="JAGEUA010000002">
    <property type="protein sequence ID" value="KAL1006672.1"/>
    <property type="molecule type" value="Genomic_DNA"/>
</dbReference>
<dbReference type="SMART" id="SM00180">
    <property type="entry name" value="EGF_Lam"/>
    <property type="match status" value="2"/>
</dbReference>
<feature type="disulfide bond" evidence="7">
    <location>
        <begin position="159"/>
        <end position="168"/>
    </location>
</feature>
<evidence type="ECO:0000256" key="5">
    <source>
        <dbReference type="ARBA" id="ARBA00023292"/>
    </source>
</evidence>
<gene>
    <name evidence="10" type="ORF">UPYG_G00075190</name>
</gene>
<dbReference type="Gene3D" id="2.10.25.10">
    <property type="entry name" value="Laminin"/>
    <property type="match status" value="3"/>
</dbReference>
<reference evidence="10 11" key="1">
    <citation type="submission" date="2024-06" db="EMBL/GenBank/DDBJ databases">
        <authorList>
            <person name="Pan Q."/>
            <person name="Wen M."/>
            <person name="Jouanno E."/>
            <person name="Zahm M."/>
            <person name="Klopp C."/>
            <person name="Cabau C."/>
            <person name="Louis A."/>
            <person name="Berthelot C."/>
            <person name="Parey E."/>
            <person name="Roest Crollius H."/>
            <person name="Montfort J."/>
            <person name="Robinson-Rechavi M."/>
            <person name="Bouchez O."/>
            <person name="Lampietro C."/>
            <person name="Lopez Roques C."/>
            <person name="Donnadieu C."/>
            <person name="Postlethwait J."/>
            <person name="Bobe J."/>
            <person name="Verreycken H."/>
            <person name="Guiguen Y."/>
        </authorList>
    </citation>
    <scope>NUCLEOTIDE SEQUENCE [LARGE SCALE GENOMIC DNA]</scope>
    <source>
        <strain evidence="10">Up_M1</strain>
        <tissue evidence="10">Testis</tissue>
    </source>
</reference>
<evidence type="ECO:0000313" key="11">
    <source>
        <dbReference type="Proteomes" id="UP001557470"/>
    </source>
</evidence>
<evidence type="ECO:0000256" key="6">
    <source>
        <dbReference type="PROSITE-ProRule" id="PRU00076"/>
    </source>
</evidence>
<feature type="domain" description="EGF-like" evidence="8">
    <location>
        <begin position="182"/>
        <end position="217"/>
    </location>
</feature>
<dbReference type="InterPro" id="IPR056863">
    <property type="entry name" value="LMN_ATRN_NET-like_EGF"/>
</dbReference>
<dbReference type="FunFam" id="2.10.25.10:FF:000502">
    <property type="entry name" value="Netrin G1"/>
    <property type="match status" value="1"/>
</dbReference>
<evidence type="ECO:0000256" key="4">
    <source>
        <dbReference type="ARBA" id="ARBA00023180"/>
    </source>
</evidence>
<protein>
    <submittedName>
        <fullName evidence="10">Uncharacterized protein</fullName>
    </submittedName>
</protein>
<evidence type="ECO:0000259" key="9">
    <source>
        <dbReference type="PROSITE" id="PS50027"/>
    </source>
</evidence>
<dbReference type="Pfam" id="PF00053">
    <property type="entry name" value="EGF_laminin"/>
    <property type="match status" value="1"/>
</dbReference>
<dbReference type="Pfam" id="PF24973">
    <property type="entry name" value="EGF_LMN_ATRN"/>
    <property type="match status" value="1"/>
</dbReference>
<dbReference type="FunFam" id="2.10.25.10:FF:000112">
    <property type="entry name" value="Netrin G1"/>
    <property type="match status" value="1"/>
</dbReference>
<evidence type="ECO:0000313" key="10">
    <source>
        <dbReference type="EMBL" id="KAL1006672.1"/>
    </source>
</evidence>
<dbReference type="FunFam" id="2.10.25.10:FF:000180">
    <property type="entry name" value="Netrin G2"/>
    <property type="match status" value="1"/>
</dbReference>
<keyword evidence="2" id="KW-0677">Repeat</keyword>
<feature type="domain" description="Laminin EGF-like" evidence="9">
    <location>
        <begin position="139"/>
        <end position="183"/>
    </location>
</feature>
<evidence type="ECO:0000256" key="3">
    <source>
        <dbReference type="ARBA" id="ARBA00023157"/>
    </source>
</evidence>
<keyword evidence="6" id="KW-0245">EGF-like domain</keyword>
<evidence type="ECO:0000256" key="2">
    <source>
        <dbReference type="ARBA" id="ARBA00022737"/>
    </source>
</evidence>
<keyword evidence="5 7" id="KW-0424">Laminin EGF-like domain</keyword>
<evidence type="ECO:0000256" key="7">
    <source>
        <dbReference type="PROSITE-ProRule" id="PRU00460"/>
    </source>
</evidence>
<feature type="disulfide bond" evidence="7">
    <location>
        <begin position="139"/>
        <end position="151"/>
    </location>
</feature>
<proteinExistence type="predicted"/>
<dbReference type="InterPro" id="IPR050440">
    <property type="entry name" value="Laminin/Netrin_ECM"/>
</dbReference>
<dbReference type="PROSITE" id="PS01248">
    <property type="entry name" value="EGF_LAM_1"/>
    <property type="match status" value="2"/>
</dbReference>
<name>A0ABD0Y233_UMBPY</name>
<dbReference type="SUPFAM" id="SSF57196">
    <property type="entry name" value="EGF/Laminin"/>
    <property type="match status" value="1"/>
</dbReference>